<organism evidence="10 11">
    <name type="scientific">Trypanosoma cruzi</name>
    <dbReference type="NCBI Taxonomy" id="5693"/>
    <lineage>
        <taxon>Eukaryota</taxon>
        <taxon>Discoba</taxon>
        <taxon>Euglenozoa</taxon>
        <taxon>Kinetoplastea</taxon>
        <taxon>Metakinetoplastina</taxon>
        <taxon>Trypanosomatida</taxon>
        <taxon>Trypanosomatidae</taxon>
        <taxon>Trypanosoma</taxon>
        <taxon>Schizotrypanum</taxon>
    </lineage>
</organism>
<keyword evidence="3 7" id="KW-0645">Protease</keyword>
<dbReference type="InterPro" id="IPR002470">
    <property type="entry name" value="Peptidase_S9A"/>
</dbReference>
<dbReference type="VEuPathDB" id="TriTrypDB:TCSYLVIO_006546"/>
<dbReference type="OrthoDB" id="248387at2759"/>
<comment type="catalytic activity">
    <reaction evidence="1">
        <text>Hydrolysis of Pro-|-Xaa &gt;&gt; Ala-|-Xaa in oligopeptides.</text>
        <dbReference type="EC" id="3.4.21.26"/>
    </reaction>
</comment>
<dbReference type="SUPFAM" id="SSF50993">
    <property type="entry name" value="Peptidase/esterase 'gauge' domain"/>
    <property type="match status" value="1"/>
</dbReference>
<evidence type="ECO:0000313" key="11">
    <source>
        <dbReference type="Proteomes" id="UP000246121"/>
    </source>
</evidence>
<gene>
    <name evidence="10" type="ORF">C4B63_122g16</name>
</gene>
<dbReference type="VEuPathDB" id="TriTrypDB:C4B63_122g16"/>
<protein>
    <recommendedName>
        <fullName evidence="7">Prolyl endopeptidase</fullName>
        <ecNumber evidence="7">3.4.21.-</ecNumber>
    </recommendedName>
</protein>
<dbReference type="EC" id="3.4.21.-" evidence="7"/>
<evidence type="ECO:0000256" key="7">
    <source>
        <dbReference type="RuleBase" id="RU368024"/>
    </source>
</evidence>
<dbReference type="PANTHER" id="PTHR11757:SF19">
    <property type="entry name" value="PROLYL ENDOPEPTIDASE-LIKE"/>
    <property type="match status" value="1"/>
</dbReference>
<dbReference type="VEuPathDB" id="TriTrypDB:TcCLB.511557.10"/>
<dbReference type="VEuPathDB" id="TriTrypDB:TcYC6_0037010"/>
<dbReference type="VEuPathDB" id="TriTrypDB:Tc_MARK_1213"/>
<comment type="function">
    <text evidence="6">Serine peptidase whose precise substrate specificity remains unclear. Does not cleave peptides after a arginine or lysine residue. Regulates trans-Golgi network morphology and sorting by regulating the membrane binding of the AP-1 complex. May play a role in the regulation of synaptic vesicle exocytosis.</text>
</comment>
<dbReference type="VEuPathDB" id="TriTrypDB:TcBrA4_0109850"/>
<dbReference type="VEuPathDB" id="TriTrypDB:TcCL_NonESM05336"/>
<evidence type="ECO:0000256" key="3">
    <source>
        <dbReference type="ARBA" id="ARBA00022670"/>
    </source>
</evidence>
<dbReference type="Proteomes" id="UP000246121">
    <property type="component" value="Unassembled WGS sequence"/>
</dbReference>
<evidence type="ECO:0000256" key="4">
    <source>
        <dbReference type="ARBA" id="ARBA00022801"/>
    </source>
</evidence>
<keyword evidence="5 7" id="KW-0720">Serine protease</keyword>
<proteinExistence type="inferred from homology"/>
<feature type="domain" description="Peptidase S9 prolyl oligopeptidase catalytic" evidence="8">
    <location>
        <begin position="493"/>
        <end position="708"/>
    </location>
</feature>
<comment type="similarity">
    <text evidence="2 7">Belongs to the peptidase S9A family.</text>
</comment>
<dbReference type="VEuPathDB" id="TriTrypDB:TcG_06136"/>
<dbReference type="PANTHER" id="PTHR11757">
    <property type="entry name" value="PROTEASE FAMILY S9A OLIGOPEPTIDASE"/>
    <property type="match status" value="1"/>
</dbReference>
<evidence type="ECO:0000256" key="1">
    <source>
        <dbReference type="ARBA" id="ARBA00001070"/>
    </source>
</evidence>
<dbReference type="InterPro" id="IPR051543">
    <property type="entry name" value="Serine_Peptidase_S9A"/>
</dbReference>
<evidence type="ECO:0000256" key="5">
    <source>
        <dbReference type="ARBA" id="ARBA00022825"/>
    </source>
</evidence>
<dbReference type="InterPro" id="IPR023302">
    <property type="entry name" value="Pept_S9A_N"/>
</dbReference>
<dbReference type="AlphaFoldDB" id="A0A2V2UT74"/>
<dbReference type="InterPro" id="IPR001375">
    <property type="entry name" value="Peptidase_S9_cat"/>
</dbReference>
<dbReference type="VEuPathDB" id="TriTrypDB:ECC02_008827"/>
<dbReference type="VEuPathDB" id="TriTrypDB:TCDM_08245"/>
<evidence type="ECO:0000259" key="9">
    <source>
        <dbReference type="Pfam" id="PF02897"/>
    </source>
</evidence>
<dbReference type="GO" id="GO:0004252">
    <property type="term" value="F:serine-type endopeptidase activity"/>
    <property type="evidence" value="ECO:0007669"/>
    <property type="project" value="UniProtKB-UniRule"/>
</dbReference>
<dbReference type="VEuPathDB" id="TriTrypDB:BCY84_04721"/>
<comment type="caution">
    <text evidence="10">The sequence shown here is derived from an EMBL/GenBank/DDBJ whole genome shotgun (WGS) entry which is preliminary data.</text>
</comment>
<dbReference type="SUPFAM" id="SSF53474">
    <property type="entry name" value="alpha/beta-Hydrolases"/>
    <property type="match status" value="1"/>
</dbReference>
<sequence length="715" mass="81145">MMKCGPIAAPKDHEVVFGYVEGENRGNNAMNPPRRRNDPLFWLRDDSRKNPEVIAHLKLEQAYFEERTADIKDFSESIFKEYISHIKETDTSAPYRYDGYTYYTREVEGLSYKIHCRVPLGMTPGKSEDEQVILDENKLAEGKSFCMVHEVKPARPDHNLVAYSVDYVGNEMYTIRFTDNAVTDVVEGTNGQILWGPNASCFFYITKDAAERDYRIWRHIIGRPQSEDVCLYTENDPLFSTAMAISGDGNTLIIGSGSFETTESHLLDLRKGNGHTTLEMVRPREKGVRYDVELHGTETLLILTNKDNCMNGKVVSATRNTPSDWENVIVPHSEDVFIGEIGVFAKFVVLSGRRGGLTRVWAMPVGSDGLFRSGAFLQEVSFDEPVFTAFPVFSHMKMYDTETLRVSYTSMSTPTTWFDLHVVNGTRTIVKVREVLGNFDAKNYTCRRLFATAPDRTKIPLSIVHDVSLDMSKPHPTVLYAYGSYGACVEPEFSVKYLPYLDRGVIYVIAHVRGGGEMGRAWYEVGAKYLTKRNTFSDFIACAEYLIEIGLTTPSQLACEGRSAGGLLIGAVLNMRPDLFRVALAGVPFVDVMTTMCDPSIPLTTGEWEEWGNPNEYKFFDYMNSYSPVDNVRAQDYPHLMIQAGLHDPRVAYWEPAKWASKLRALKTDSNEVLLKMDLESGHFSASDRYRYWREMSFQQAFVLKHLNARTLLRR</sequence>
<dbReference type="SMR" id="A0A2V2UT74"/>
<dbReference type="Pfam" id="PF00326">
    <property type="entry name" value="Peptidase_S9"/>
    <property type="match status" value="1"/>
</dbReference>
<dbReference type="VEuPathDB" id="TriTrypDB:C3747_16g242"/>
<evidence type="ECO:0000259" key="8">
    <source>
        <dbReference type="Pfam" id="PF00326"/>
    </source>
</evidence>
<dbReference type="GO" id="GO:0006508">
    <property type="term" value="P:proteolysis"/>
    <property type="evidence" value="ECO:0007669"/>
    <property type="project" value="UniProtKB-KW"/>
</dbReference>
<dbReference type="Gene3D" id="3.40.50.1820">
    <property type="entry name" value="alpha/beta hydrolase"/>
    <property type="match status" value="1"/>
</dbReference>
<dbReference type="InterPro" id="IPR029058">
    <property type="entry name" value="AB_hydrolase_fold"/>
</dbReference>
<dbReference type="Pfam" id="PF02897">
    <property type="entry name" value="Peptidase_S9_N"/>
    <property type="match status" value="1"/>
</dbReference>
<dbReference type="VEuPathDB" id="TriTrypDB:TcCLB.503995.50"/>
<dbReference type="PRINTS" id="PR00862">
    <property type="entry name" value="PROLIGOPTASE"/>
</dbReference>
<feature type="domain" description="Peptidase S9A N-terminal" evidence="9">
    <location>
        <begin position="21"/>
        <end position="433"/>
    </location>
</feature>
<accession>A0A2V2UT74</accession>
<dbReference type="FunFam" id="3.40.50.1820:FF:000005">
    <property type="entry name" value="Prolyl endopeptidase"/>
    <property type="match status" value="1"/>
</dbReference>
<dbReference type="Gene3D" id="2.130.10.120">
    <property type="entry name" value="Prolyl oligopeptidase, N-terminal domain"/>
    <property type="match status" value="1"/>
</dbReference>
<evidence type="ECO:0000313" key="10">
    <source>
        <dbReference type="EMBL" id="PWU86416.1"/>
    </source>
</evidence>
<evidence type="ECO:0000256" key="6">
    <source>
        <dbReference type="ARBA" id="ARBA00045448"/>
    </source>
</evidence>
<dbReference type="EMBL" id="PRFA01000122">
    <property type="protein sequence ID" value="PWU86416.1"/>
    <property type="molecule type" value="Genomic_DNA"/>
</dbReference>
<dbReference type="VEuPathDB" id="TriTrypDB:Tc_MARK_8399"/>
<reference evidence="10 11" key="1">
    <citation type="journal article" date="2018" name="Microb. Genom.">
        <title>Expanding an expanded genome: long-read sequencing of Trypanosoma cruzi.</title>
        <authorList>
            <person name="Berna L."/>
            <person name="Rodriguez M."/>
            <person name="Chiribao M.L."/>
            <person name="Parodi-Talice A."/>
            <person name="Pita S."/>
            <person name="Rijo G."/>
            <person name="Alvarez-Valin F."/>
            <person name="Robello C."/>
        </authorList>
    </citation>
    <scope>NUCLEOTIDE SEQUENCE [LARGE SCALE GENOMIC DNA]</scope>
    <source>
        <strain evidence="10 11">Dm28c</strain>
    </source>
</reference>
<evidence type="ECO:0000256" key="2">
    <source>
        <dbReference type="ARBA" id="ARBA00005228"/>
    </source>
</evidence>
<name>A0A2V2UT74_TRYCR</name>
<keyword evidence="4 7" id="KW-0378">Hydrolase</keyword>